<evidence type="ECO:0000313" key="7">
    <source>
        <dbReference type="EMBL" id="ERK32090.1"/>
    </source>
</evidence>
<dbReference type="Pfam" id="PF00746">
    <property type="entry name" value="Gram_pos_anchor"/>
    <property type="match status" value="1"/>
</dbReference>
<feature type="region of interest" description="Disordered" evidence="5">
    <location>
        <begin position="300"/>
        <end position="334"/>
    </location>
</feature>
<dbReference type="AlphaFoldDB" id="U2Q023"/>
<feature type="compositionally biased region" description="Low complexity" evidence="5">
    <location>
        <begin position="317"/>
        <end position="334"/>
    </location>
</feature>
<dbReference type="PROSITE" id="PS50847">
    <property type="entry name" value="GRAM_POS_ANCHORING"/>
    <property type="match status" value="1"/>
</dbReference>
<name>U2Q023_9CLOT</name>
<comment type="caution">
    <text evidence="7">The sequence shown here is derived from an EMBL/GenBank/DDBJ whole genome shotgun (WGS) entry which is preliminary data.</text>
</comment>
<reference evidence="7 8" key="1">
    <citation type="journal article" date="2013" name="Genome Announc.">
        <title>Draft Genome Sequence of the Hydrogen- and Ethanol-Producing Bacterium Clostridium intestinale Strain URNW.</title>
        <authorList>
            <person name="Lal S."/>
            <person name="Ramachandran U."/>
            <person name="Zhang X."/>
            <person name="Sparling R."/>
            <person name="Levin D.B."/>
        </authorList>
    </citation>
    <scope>NUCLEOTIDE SEQUENCE [LARGE SCALE GENOMIC DNA]</scope>
    <source>
        <strain evidence="7 8">URNW</strain>
    </source>
</reference>
<dbReference type="Pfam" id="PF07554">
    <property type="entry name" value="FIVAR"/>
    <property type="match status" value="3"/>
</dbReference>
<dbReference type="PATRIC" id="fig|1294142.3.peg.622"/>
<feature type="domain" description="Gram-positive cocci surface proteins LPxTG" evidence="6">
    <location>
        <begin position="328"/>
        <end position="358"/>
    </location>
</feature>
<keyword evidence="4" id="KW-0572">Peptidoglycan-anchor</keyword>
<dbReference type="NCBIfam" id="TIGR01167">
    <property type="entry name" value="LPXTG_anchor"/>
    <property type="match status" value="1"/>
</dbReference>
<gene>
    <name evidence="7" type="ORF">CINTURNW_0631</name>
</gene>
<evidence type="ECO:0000256" key="2">
    <source>
        <dbReference type="ARBA" id="ARBA00022525"/>
    </source>
</evidence>
<evidence type="ECO:0000256" key="4">
    <source>
        <dbReference type="ARBA" id="ARBA00023088"/>
    </source>
</evidence>
<dbReference type="STRING" id="1294142.CINTURNW_0631"/>
<accession>U2Q023</accession>
<dbReference type="InterPro" id="IPR019931">
    <property type="entry name" value="LPXTG_anchor"/>
</dbReference>
<sequence>MQIELENAIEVPNKEGVVIENACIQTFAKADGVMQKFNHIINGTGEGVSSGIDKVTGEKGEGWSRKFILSYKNGEAIRGFNGSIVEQGYQPTNEYKTDKANLIKAVDSANEILANLEKYKPVSIKGLEDLVNKAKLIIDTEDFEQDEVDKVTTELQDGVSKASLKANKEKLVATLNNAKQLKLDIYTKASSKTLVDLIEKSQAVLKDDNVEQTTVDELETNINSAISQLILKGDKSKLNAKIAEAEGLKQEDYTSATWATLKEALTKAKDIVADEEADQKMVDKAISNLDKAIKGLIKKTVDEEPGNGGNNGGTGNNGSNNNGNQGNLPQTGGVNPSQAAALGLLTIAAGAIIIKKKK</sequence>
<dbReference type="Gene3D" id="1.20.1270.90">
    <property type="entry name" value="AF1782-like"/>
    <property type="match status" value="2"/>
</dbReference>
<evidence type="ECO:0000313" key="8">
    <source>
        <dbReference type="Proteomes" id="UP000016721"/>
    </source>
</evidence>
<feature type="compositionally biased region" description="Gly residues" evidence="5">
    <location>
        <begin position="306"/>
        <end position="316"/>
    </location>
</feature>
<dbReference type="RefSeq" id="WP_021800683.1">
    <property type="nucleotide sequence ID" value="NZ_KI273145.1"/>
</dbReference>
<dbReference type="HOGENOM" id="CLU_773178_0_0_9"/>
<keyword evidence="8" id="KW-1185">Reference proteome</keyword>
<dbReference type="OrthoDB" id="176168at2"/>
<protein>
    <submittedName>
        <fullName evidence="7">Beta-galactosidase</fullName>
    </submittedName>
</protein>
<dbReference type="Gene3D" id="1.20.1270.70">
    <property type="entry name" value="Designed single chain three-helix bundle"/>
    <property type="match status" value="1"/>
</dbReference>
<keyword evidence="3" id="KW-0732">Signal</keyword>
<evidence type="ECO:0000256" key="1">
    <source>
        <dbReference type="ARBA" id="ARBA00022512"/>
    </source>
</evidence>
<dbReference type="EMBL" id="APJA01000007">
    <property type="protein sequence ID" value="ERK32090.1"/>
    <property type="molecule type" value="Genomic_DNA"/>
</dbReference>
<keyword evidence="1" id="KW-0134">Cell wall</keyword>
<evidence type="ECO:0000256" key="3">
    <source>
        <dbReference type="ARBA" id="ARBA00022729"/>
    </source>
</evidence>
<organism evidence="7 8">
    <name type="scientific">Clostridium intestinale URNW</name>
    <dbReference type="NCBI Taxonomy" id="1294142"/>
    <lineage>
        <taxon>Bacteria</taxon>
        <taxon>Bacillati</taxon>
        <taxon>Bacillota</taxon>
        <taxon>Clostridia</taxon>
        <taxon>Eubacteriales</taxon>
        <taxon>Clostridiaceae</taxon>
        <taxon>Clostridium</taxon>
    </lineage>
</organism>
<proteinExistence type="predicted"/>
<dbReference type="eggNOG" id="COG1196">
    <property type="taxonomic scope" value="Bacteria"/>
</dbReference>
<evidence type="ECO:0000259" key="6">
    <source>
        <dbReference type="PROSITE" id="PS50847"/>
    </source>
</evidence>
<dbReference type="Proteomes" id="UP000016721">
    <property type="component" value="Unassembled WGS sequence"/>
</dbReference>
<keyword evidence="2" id="KW-0964">Secreted</keyword>
<evidence type="ECO:0000256" key="5">
    <source>
        <dbReference type="SAM" id="MobiDB-lite"/>
    </source>
</evidence>